<dbReference type="EMBL" id="CP011971">
    <property type="protein sequence ID" value="AMN47455.1"/>
    <property type="molecule type" value="Genomic_DNA"/>
</dbReference>
<keyword evidence="2 5" id="KW-0812">Transmembrane</keyword>
<protein>
    <recommendedName>
        <fullName evidence="6">O-antigen ligase-related domain-containing protein</fullName>
    </recommendedName>
</protein>
<evidence type="ECO:0000256" key="2">
    <source>
        <dbReference type="ARBA" id="ARBA00022692"/>
    </source>
</evidence>
<evidence type="ECO:0000256" key="3">
    <source>
        <dbReference type="ARBA" id="ARBA00022989"/>
    </source>
</evidence>
<dbReference type="Proteomes" id="UP000070250">
    <property type="component" value="Chromosome"/>
</dbReference>
<dbReference type="InterPro" id="IPR007016">
    <property type="entry name" value="O-antigen_ligase-rel_domated"/>
</dbReference>
<dbReference type="GO" id="GO:0016020">
    <property type="term" value="C:membrane"/>
    <property type="evidence" value="ECO:0007669"/>
    <property type="project" value="UniProtKB-SubCell"/>
</dbReference>
<dbReference type="RefSeq" id="WP_157071752.1">
    <property type="nucleotide sequence ID" value="NZ_CP011971.1"/>
</dbReference>
<feature type="transmembrane region" description="Helical" evidence="5">
    <location>
        <begin position="339"/>
        <end position="358"/>
    </location>
</feature>
<feature type="transmembrane region" description="Helical" evidence="5">
    <location>
        <begin position="20"/>
        <end position="40"/>
    </location>
</feature>
<feature type="transmembrane region" description="Helical" evidence="5">
    <location>
        <begin position="390"/>
        <end position="412"/>
    </location>
</feature>
<dbReference type="AlphaFoldDB" id="A0A127FCX8"/>
<evidence type="ECO:0000259" key="6">
    <source>
        <dbReference type="Pfam" id="PF04932"/>
    </source>
</evidence>
<dbReference type="Pfam" id="PF04932">
    <property type="entry name" value="Wzy_C"/>
    <property type="match status" value="1"/>
</dbReference>
<feature type="transmembrane region" description="Helical" evidence="5">
    <location>
        <begin position="227"/>
        <end position="243"/>
    </location>
</feature>
<evidence type="ECO:0000256" key="1">
    <source>
        <dbReference type="ARBA" id="ARBA00004141"/>
    </source>
</evidence>
<feature type="transmembrane region" description="Helical" evidence="5">
    <location>
        <begin position="250"/>
        <end position="265"/>
    </location>
</feature>
<organism evidence="7 8">
    <name type="scientific">Steroidobacter denitrificans</name>
    <dbReference type="NCBI Taxonomy" id="465721"/>
    <lineage>
        <taxon>Bacteria</taxon>
        <taxon>Pseudomonadati</taxon>
        <taxon>Pseudomonadota</taxon>
        <taxon>Gammaproteobacteria</taxon>
        <taxon>Steroidobacterales</taxon>
        <taxon>Steroidobacteraceae</taxon>
        <taxon>Steroidobacter</taxon>
    </lineage>
</organism>
<sequence length="455" mass="51759">MSAITYKSKRREGISLIPKYSCVPRILFYVFLFYTLFLYLQGGVRFPFLGQIRFEMLMGLVLGPTALTLFLRRKDKDTGSVLAWSVALLSVMLVMVLLSQYVAYSWDVMWNRTIKFSIFGLCIASFITTPKDLRWFFGAFLLAFLKMGQEGFVGSLDGSLIWYNQEIPRLHGATPNYMHPNSFSGTQLGTLPYLYYFFPLLPWYGQVILGVQSIFCGNVILRTGSRTGYLAFIVAILAIVWLSKKRLRSIFVMCALLLMSVPFISEDYLGRFESIFEDESQAGEDTSIGQRKEILNDAIDVFVRYPWGIGVGAFPLVRTELFGRFQDTHNLYLEVLTNIGIQGGVIFFGFLLCIWRVLRGIQRDTTEQIESLSDVEKNSLVSSHASDLKFLLAASKATWTFLVIRLALGAFGMDLYEVYWWFLAGVTVAMVRINKVARDKTSHFIATCVTSKTRE</sequence>
<keyword evidence="4 5" id="KW-0472">Membrane</keyword>
<comment type="subcellular location">
    <subcellularLocation>
        <location evidence="1">Membrane</location>
        <topology evidence="1">Multi-pass membrane protein</topology>
    </subcellularLocation>
</comment>
<feature type="transmembrane region" description="Helical" evidence="5">
    <location>
        <begin position="193"/>
        <end position="215"/>
    </location>
</feature>
<feature type="transmembrane region" description="Helical" evidence="5">
    <location>
        <begin position="109"/>
        <end position="127"/>
    </location>
</feature>
<dbReference type="OrthoDB" id="5706645at2"/>
<feature type="domain" description="O-antigen ligase-related" evidence="6">
    <location>
        <begin position="214"/>
        <end position="348"/>
    </location>
</feature>
<name>A0A127FCX8_STEDE</name>
<dbReference type="InterPro" id="IPR051533">
    <property type="entry name" value="WaaL-like"/>
</dbReference>
<dbReference type="PANTHER" id="PTHR37422">
    <property type="entry name" value="TEICHURONIC ACID BIOSYNTHESIS PROTEIN TUAE"/>
    <property type="match status" value="1"/>
</dbReference>
<evidence type="ECO:0000256" key="4">
    <source>
        <dbReference type="ARBA" id="ARBA00023136"/>
    </source>
</evidence>
<dbReference type="PANTHER" id="PTHR37422:SF21">
    <property type="entry name" value="EXOQ-LIKE PROTEIN"/>
    <property type="match status" value="1"/>
</dbReference>
<feature type="transmembrane region" description="Helical" evidence="5">
    <location>
        <begin position="82"/>
        <end position="103"/>
    </location>
</feature>
<keyword evidence="3 5" id="KW-1133">Transmembrane helix</keyword>
<feature type="transmembrane region" description="Helical" evidence="5">
    <location>
        <begin position="52"/>
        <end position="70"/>
    </location>
</feature>
<evidence type="ECO:0000256" key="5">
    <source>
        <dbReference type="SAM" id="Phobius"/>
    </source>
</evidence>
<keyword evidence="8" id="KW-1185">Reference proteome</keyword>
<dbReference type="STRING" id="465721.ACG33_10150"/>
<dbReference type="KEGG" id="sdf:ACG33_10150"/>
<proteinExistence type="predicted"/>
<evidence type="ECO:0000313" key="7">
    <source>
        <dbReference type="EMBL" id="AMN47455.1"/>
    </source>
</evidence>
<reference evidence="7 8" key="1">
    <citation type="submission" date="2015-06" db="EMBL/GenBank/DDBJ databases">
        <title>A Comprehensive Approach to Explore the Metabolic and Phylogenetic Diversity of Bacterial Steroid Degradation in the Environment: Testosterone as an Example.</title>
        <authorList>
            <person name="Yang F.-C."/>
            <person name="Chen Y.-L."/>
            <person name="Yu C.-P."/>
            <person name="Tang S.-L."/>
            <person name="Wang P.-H."/>
            <person name="Ismail W."/>
            <person name="Wang C.-H."/>
            <person name="Yang C.-Y."/>
            <person name="Chiang Y.-R."/>
        </authorList>
    </citation>
    <scope>NUCLEOTIDE SEQUENCE [LARGE SCALE GENOMIC DNA]</scope>
    <source>
        <strain evidence="7 8">DSM 18526</strain>
    </source>
</reference>
<gene>
    <name evidence="7" type="ORF">ACG33_10150</name>
</gene>
<evidence type="ECO:0000313" key="8">
    <source>
        <dbReference type="Proteomes" id="UP000070250"/>
    </source>
</evidence>
<accession>A0A127FCX8</accession>